<dbReference type="EMBL" id="LIUT01000002">
    <property type="protein sequence ID" value="KOR87613.1"/>
    <property type="molecule type" value="Genomic_DNA"/>
</dbReference>
<dbReference type="InterPro" id="IPR036582">
    <property type="entry name" value="Mao_N_sf"/>
</dbReference>
<feature type="domain" description="Copper amine oxidase-like N-terminal" evidence="2">
    <location>
        <begin position="31"/>
        <end position="81"/>
    </location>
</feature>
<evidence type="ECO:0000256" key="1">
    <source>
        <dbReference type="SAM" id="SignalP"/>
    </source>
</evidence>
<evidence type="ECO:0000259" key="2">
    <source>
        <dbReference type="Pfam" id="PF07833"/>
    </source>
</evidence>
<keyword evidence="1" id="KW-0732">Signal</keyword>
<dbReference type="Pfam" id="PF07833">
    <property type="entry name" value="Cu_amine_oxidN1"/>
    <property type="match status" value="1"/>
</dbReference>
<organism evidence="3 4">
    <name type="scientific">Paenibacillus solani</name>
    <dbReference type="NCBI Taxonomy" id="1705565"/>
    <lineage>
        <taxon>Bacteria</taxon>
        <taxon>Bacillati</taxon>
        <taxon>Bacillota</taxon>
        <taxon>Bacilli</taxon>
        <taxon>Bacillales</taxon>
        <taxon>Paenibacillaceae</taxon>
        <taxon>Paenibacillus</taxon>
    </lineage>
</organism>
<evidence type="ECO:0000313" key="4">
    <source>
        <dbReference type="Proteomes" id="UP000036932"/>
    </source>
</evidence>
<comment type="caution">
    <text evidence="3">The sequence shown here is derived from an EMBL/GenBank/DDBJ whole genome shotgun (WGS) entry which is preliminary data.</text>
</comment>
<accession>A0A0M1NZC0</accession>
<dbReference type="Gene3D" id="3.30.457.10">
    <property type="entry name" value="Copper amine oxidase-like, N-terminal domain"/>
    <property type="match status" value="1"/>
</dbReference>
<dbReference type="RefSeq" id="WP_054403765.1">
    <property type="nucleotide sequence ID" value="NZ_LIUT01000002.1"/>
</dbReference>
<feature type="signal peptide" evidence="1">
    <location>
        <begin position="1"/>
        <end position="23"/>
    </location>
</feature>
<gene>
    <name evidence="3" type="ORF">AM231_17075</name>
</gene>
<proteinExistence type="predicted"/>
<dbReference type="Proteomes" id="UP000036932">
    <property type="component" value="Unassembled WGS sequence"/>
</dbReference>
<dbReference type="InterPro" id="IPR012854">
    <property type="entry name" value="Cu_amine_oxidase-like_N"/>
</dbReference>
<dbReference type="SUPFAM" id="SSF55383">
    <property type="entry name" value="Copper amine oxidase, domain N"/>
    <property type="match status" value="1"/>
</dbReference>
<reference evidence="4" key="1">
    <citation type="submission" date="2015-08" db="EMBL/GenBank/DDBJ databases">
        <title>Genome sequencing project for genomic taxonomy and phylogenomics of Bacillus-like bacteria.</title>
        <authorList>
            <person name="Liu B."/>
            <person name="Wang J."/>
            <person name="Zhu Y."/>
            <person name="Liu G."/>
            <person name="Chen Q."/>
            <person name="Chen Z."/>
            <person name="Lan J."/>
            <person name="Che J."/>
            <person name="Ge C."/>
            <person name="Shi H."/>
            <person name="Pan Z."/>
            <person name="Liu X."/>
        </authorList>
    </citation>
    <scope>NUCLEOTIDE SEQUENCE [LARGE SCALE GENOMIC DNA]</scope>
    <source>
        <strain evidence="4">FJAT-22460</strain>
    </source>
</reference>
<dbReference type="OrthoDB" id="2056865at2"/>
<evidence type="ECO:0000313" key="3">
    <source>
        <dbReference type="EMBL" id="KOR87613.1"/>
    </source>
</evidence>
<protein>
    <recommendedName>
        <fullName evidence="2">Copper amine oxidase-like N-terminal domain-containing protein</fullName>
    </recommendedName>
</protein>
<feature type="chain" id="PRO_5005620630" description="Copper amine oxidase-like N-terminal domain-containing protein" evidence="1">
    <location>
        <begin position="24"/>
        <end position="239"/>
    </location>
</feature>
<keyword evidence="4" id="KW-1185">Reference proteome</keyword>
<sequence length="239" mass="27023">MKRKWITVGAALLVLGAVQMAHAAEGINLVIHGKTVNTTEQVKIIEGKIFVPLRVIAENLNQQVIWDSETKSLTIEEKKKERPIERIVLQRGNDIFVTSDPDSINGENEANQAFLFHLTTLYNEVYRGLLSTDLEADTTMKMADQIPVLKNSETTKEKSSETSSFFVRLVQPAYIPHPGENAPAAKDLLFYIDDKSPSDLQIGVQNPKDIREWKIYKVKGYGDWFKKECDIYLRASKGL</sequence>
<name>A0A0M1NZC0_9BACL</name>
<dbReference type="AlphaFoldDB" id="A0A0M1NZC0"/>
<dbReference type="PATRIC" id="fig|1705565.3.peg.319"/>